<evidence type="ECO:0000313" key="5">
    <source>
        <dbReference type="EMBL" id="MCS7477995.1"/>
    </source>
</evidence>
<dbReference type="RefSeq" id="WP_259623496.1">
    <property type="nucleotide sequence ID" value="NZ_JANYMP010000005.1"/>
</dbReference>
<dbReference type="InterPro" id="IPR010982">
    <property type="entry name" value="Lambda_DNA-bd_dom_sf"/>
</dbReference>
<dbReference type="GO" id="GO:0000976">
    <property type="term" value="F:transcription cis-regulatory region binding"/>
    <property type="evidence" value="ECO:0007669"/>
    <property type="project" value="TreeGrafter"/>
</dbReference>
<dbReference type="AlphaFoldDB" id="A0A9X2VJV9"/>
<dbReference type="InterPro" id="IPR000843">
    <property type="entry name" value="HTH_LacI"/>
</dbReference>
<dbReference type="Proteomes" id="UP001141259">
    <property type="component" value="Unassembled WGS sequence"/>
</dbReference>
<feature type="domain" description="HTH lacI-type" evidence="4">
    <location>
        <begin position="2"/>
        <end position="56"/>
    </location>
</feature>
<evidence type="ECO:0000313" key="6">
    <source>
        <dbReference type="Proteomes" id="UP001141259"/>
    </source>
</evidence>
<dbReference type="EMBL" id="JANYMP010000005">
    <property type="protein sequence ID" value="MCS7477995.1"/>
    <property type="molecule type" value="Genomic_DNA"/>
</dbReference>
<protein>
    <submittedName>
        <fullName evidence="5">LacI family transcriptional regulator</fullName>
    </submittedName>
</protein>
<evidence type="ECO:0000256" key="1">
    <source>
        <dbReference type="ARBA" id="ARBA00023015"/>
    </source>
</evidence>
<dbReference type="PROSITE" id="PS50932">
    <property type="entry name" value="HTH_LACI_2"/>
    <property type="match status" value="1"/>
</dbReference>
<gene>
    <name evidence="5" type="ORF">NZH93_14115</name>
</gene>
<dbReference type="PANTHER" id="PTHR30146">
    <property type="entry name" value="LACI-RELATED TRANSCRIPTIONAL REPRESSOR"/>
    <property type="match status" value="1"/>
</dbReference>
<keyword evidence="2" id="KW-0238">DNA-binding</keyword>
<dbReference type="InterPro" id="IPR028082">
    <property type="entry name" value="Peripla_BP_I"/>
</dbReference>
<proteinExistence type="predicted"/>
<dbReference type="PANTHER" id="PTHR30146:SF153">
    <property type="entry name" value="LACTOSE OPERON REPRESSOR"/>
    <property type="match status" value="1"/>
</dbReference>
<evidence type="ECO:0000259" key="4">
    <source>
        <dbReference type="PROSITE" id="PS50932"/>
    </source>
</evidence>
<reference evidence="5" key="1">
    <citation type="submission" date="2022-08" db="EMBL/GenBank/DDBJ databases">
        <authorList>
            <person name="Tistechok S."/>
            <person name="Samborskyy M."/>
            <person name="Roman I."/>
        </authorList>
    </citation>
    <scope>NUCLEOTIDE SEQUENCE</scope>
    <source>
        <strain evidence="5">DSM 103496</strain>
    </source>
</reference>
<dbReference type="InterPro" id="IPR046335">
    <property type="entry name" value="LacI/GalR-like_sensor"/>
</dbReference>
<dbReference type="Pfam" id="PF00356">
    <property type="entry name" value="LacI"/>
    <property type="match status" value="1"/>
</dbReference>
<comment type="caution">
    <text evidence="5">The sequence shown here is derived from an EMBL/GenBank/DDBJ whole genome shotgun (WGS) entry which is preliminary data.</text>
</comment>
<keyword evidence="1" id="KW-0805">Transcription regulation</keyword>
<dbReference type="GO" id="GO:0003700">
    <property type="term" value="F:DNA-binding transcription factor activity"/>
    <property type="evidence" value="ECO:0007669"/>
    <property type="project" value="TreeGrafter"/>
</dbReference>
<dbReference type="SUPFAM" id="SSF47413">
    <property type="entry name" value="lambda repressor-like DNA-binding domains"/>
    <property type="match status" value="1"/>
</dbReference>
<evidence type="ECO:0000256" key="3">
    <source>
        <dbReference type="ARBA" id="ARBA00023163"/>
    </source>
</evidence>
<dbReference type="Gene3D" id="3.40.50.2300">
    <property type="match status" value="2"/>
</dbReference>
<keyword evidence="6" id="KW-1185">Reference proteome</keyword>
<dbReference type="Gene3D" id="1.10.260.40">
    <property type="entry name" value="lambda repressor-like DNA-binding domains"/>
    <property type="match status" value="1"/>
</dbReference>
<keyword evidence="3" id="KW-0804">Transcription</keyword>
<dbReference type="SMART" id="SM00354">
    <property type="entry name" value="HTH_LACI"/>
    <property type="match status" value="1"/>
</dbReference>
<evidence type="ECO:0000256" key="2">
    <source>
        <dbReference type="ARBA" id="ARBA00023125"/>
    </source>
</evidence>
<dbReference type="CDD" id="cd06278">
    <property type="entry name" value="PBP1_LacI-like"/>
    <property type="match status" value="1"/>
</dbReference>
<organism evidence="5 6">
    <name type="scientific">Umezawaea endophytica</name>
    <dbReference type="NCBI Taxonomy" id="1654476"/>
    <lineage>
        <taxon>Bacteria</taxon>
        <taxon>Bacillati</taxon>
        <taxon>Actinomycetota</taxon>
        <taxon>Actinomycetes</taxon>
        <taxon>Pseudonocardiales</taxon>
        <taxon>Pseudonocardiaceae</taxon>
        <taxon>Umezawaea</taxon>
    </lineage>
</organism>
<accession>A0A9X2VJV9</accession>
<dbReference type="CDD" id="cd01392">
    <property type="entry name" value="HTH_LacI"/>
    <property type="match status" value="1"/>
</dbReference>
<name>A0A9X2VJV9_9PSEU</name>
<dbReference type="SUPFAM" id="SSF53822">
    <property type="entry name" value="Periplasmic binding protein-like I"/>
    <property type="match status" value="1"/>
</dbReference>
<dbReference type="Pfam" id="PF13377">
    <property type="entry name" value="Peripla_BP_3"/>
    <property type="match status" value="1"/>
</dbReference>
<sequence>MITSRDVARLAGVSQPTVSRALRDDPKVSEATKKRVRDAAVALGYSTSPIGRALAVGRSTRVGLVVTDLENQFYGHVIAPMHRELERLGYELVLITESSESGPVTEHVMGHGLCGVVLATTTVDSLLPARLRDRGVPFVYFNRTAQSVQADSVTVDPEAGIRELLREVIGSGHRRIGAIFGPRNTSTGEQRENTVRSVLDEHGLALAHRDVLHGPFDFATGFGGARTLLDREDPPTLVLCGNDVVALGALNSAAEMGVAVPAEVSIVGFDDLPTSGWALIRLSTVAYDLDEMSREAARLIVARVEEPDARPRHTIYPSRYVARATTSSPRA</sequence>